<evidence type="ECO:0000313" key="2">
    <source>
        <dbReference type="EMBL" id="JAE34746.1"/>
    </source>
</evidence>
<keyword evidence="1" id="KW-0472">Membrane</keyword>
<keyword evidence="1" id="KW-0812">Transmembrane</keyword>
<name>A0A0A9HIQ2_ARUDO</name>
<accession>A0A0A9HIQ2</accession>
<sequence>MCLTTTCFGSSPTCILFTAFFGSAPIDDTYKREGKILLATQKMRLGKAMFEWAVVPFFLLVFTFFPFFFSSTFLDLLVFGPFIT</sequence>
<feature type="transmembrane region" description="Helical" evidence="1">
    <location>
        <begin position="49"/>
        <end position="69"/>
    </location>
</feature>
<dbReference type="EMBL" id="GBRH01163150">
    <property type="protein sequence ID" value="JAE34746.1"/>
    <property type="molecule type" value="Transcribed_RNA"/>
</dbReference>
<organism evidence="2">
    <name type="scientific">Arundo donax</name>
    <name type="common">Giant reed</name>
    <name type="synonym">Donax arundinaceus</name>
    <dbReference type="NCBI Taxonomy" id="35708"/>
    <lineage>
        <taxon>Eukaryota</taxon>
        <taxon>Viridiplantae</taxon>
        <taxon>Streptophyta</taxon>
        <taxon>Embryophyta</taxon>
        <taxon>Tracheophyta</taxon>
        <taxon>Spermatophyta</taxon>
        <taxon>Magnoliopsida</taxon>
        <taxon>Liliopsida</taxon>
        <taxon>Poales</taxon>
        <taxon>Poaceae</taxon>
        <taxon>PACMAD clade</taxon>
        <taxon>Arundinoideae</taxon>
        <taxon>Arundineae</taxon>
        <taxon>Arundo</taxon>
    </lineage>
</organism>
<dbReference type="AlphaFoldDB" id="A0A0A9HIQ2"/>
<reference evidence="2" key="1">
    <citation type="submission" date="2014-09" db="EMBL/GenBank/DDBJ databases">
        <authorList>
            <person name="Magalhaes I.L.F."/>
            <person name="Oliveira U."/>
            <person name="Santos F.R."/>
            <person name="Vidigal T.H.D.A."/>
            <person name="Brescovit A.D."/>
            <person name="Santos A.J."/>
        </authorList>
    </citation>
    <scope>NUCLEOTIDE SEQUENCE</scope>
    <source>
        <tissue evidence="2">Shoot tissue taken approximately 20 cm above the soil surface</tissue>
    </source>
</reference>
<reference evidence="2" key="2">
    <citation type="journal article" date="2015" name="Data Brief">
        <title>Shoot transcriptome of the giant reed, Arundo donax.</title>
        <authorList>
            <person name="Barrero R.A."/>
            <person name="Guerrero F.D."/>
            <person name="Moolhuijzen P."/>
            <person name="Goolsby J.A."/>
            <person name="Tidwell J."/>
            <person name="Bellgard S.E."/>
            <person name="Bellgard M.I."/>
        </authorList>
    </citation>
    <scope>NUCLEOTIDE SEQUENCE</scope>
    <source>
        <tissue evidence="2">Shoot tissue taken approximately 20 cm above the soil surface</tissue>
    </source>
</reference>
<proteinExistence type="predicted"/>
<evidence type="ECO:0000256" key="1">
    <source>
        <dbReference type="SAM" id="Phobius"/>
    </source>
</evidence>
<keyword evidence="1" id="KW-1133">Transmembrane helix</keyword>
<protein>
    <submittedName>
        <fullName evidence="2">Uncharacterized protein</fullName>
    </submittedName>
</protein>